<dbReference type="GeneID" id="38470299"/>
<evidence type="ECO:0000313" key="4">
    <source>
        <dbReference type="EMBL" id="RMB23869.1"/>
    </source>
</evidence>
<feature type="transmembrane region" description="Helical" evidence="1">
    <location>
        <begin position="133"/>
        <end position="151"/>
    </location>
</feature>
<evidence type="ECO:0000313" key="5">
    <source>
        <dbReference type="Proteomes" id="UP000277326"/>
    </source>
</evidence>
<accession>A0A3M0DVP7</accession>
<dbReference type="InterPro" id="IPR021994">
    <property type="entry name" value="DUF3592"/>
</dbReference>
<evidence type="ECO:0000313" key="3">
    <source>
        <dbReference type="EMBL" id="AZH24483.1"/>
    </source>
</evidence>
<dbReference type="EMBL" id="CP034145">
    <property type="protein sequence ID" value="AZH24483.1"/>
    <property type="molecule type" value="Genomic_DNA"/>
</dbReference>
<dbReference type="KEGG" id="haer:DU502_03395"/>
<keyword evidence="1" id="KW-0472">Membrane</keyword>
<dbReference type="EMBL" id="REFS01000002">
    <property type="protein sequence ID" value="RMB23869.1"/>
    <property type="molecule type" value="Genomic_DNA"/>
</dbReference>
<keyword evidence="6" id="KW-1185">Reference proteome</keyword>
<organism evidence="4 5">
    <name type="scientific">Haloplanus aerogenes</name>
    <dbReference type="NCBI Taxonomy" id="660522"/>
    <lineage>
        <taxon>Archaea</taxon>
        <taxon>Methanobacteriati</taxon>
        <taxon>Methanobacteriota</taxon>
        <taxon>Stenosarchaea group</taxon>
        <taxon>Halobacteria</taxon>
        <taxon>Halobacteriales</taxon>
        <taxon>Haloferacaceae</taxon>
        <taxon>Haloplanus</taxon>
    </lineage>
</organism>
<reference evidence="4" key="3">
    <citation type="submission" date="2018-10" db="EMBL/GenBank/DDBJ databases">
        <authorList>
            <person name="Whitman W."/>
            <person name="Huntemann M."/>
            <person name="Clum A."/>
            <person name="Pillay M."/>
            <person name="Palaniappan K."/>
            <person name="Varghese N."/>
            <person name="Mikhailova N."/>
            <person name="Stamatis D."/>
            <person name="Reddy T."/>
            <person name="Daum C."/>
            <person name="Shapiro N."/>
            <person name="Ivanova N."/>
            <person name="Kyrpides N."/>
            <person name="Woyke T."/>
        </authorList>
    </citation>
    <scope>NUCLEOTIDE SEQUENCE</scope>
    <source>
        <strain evidence="4">CGMCC 1.10124</strain>
    </source>
</reference>
<evidence type="ECO:0000256" key="1">
    <source>
        <dbReference type="SAM" id="Phobius"/>
    </source>
</evidence>
<dbReference type="Proteomes" id="UP000277326">
    <property type="component" value="Unassembled WGS sequence"/>
</dbReference>
<dbReference type="Proteomes" id="UP000282007">
    <property type="component" value="Chromosome"/>
</dbReference>
<reference evidence="3 6" key="2">
    <citation type="submission" date="2018-07" db="EMBL/GenBank/DDBJ databases">
        <title>Genome sequences of Haloplanus aerogenes JCM 16430T.</title>
        <authorList>
            <person name="Kim Y.B."/>
            <person name="Roh S.W."/>
        </authorList>
    </citation>
    <scope>NUCLEOTIDE SEQUENCE [LARGE SCALE GENOMIC DNA]</scope>
    <source>
        <strain evidence="3 6">JCM 16430</strain>
    </source>
</reference>
<keyword evidence="1" id="KW-0812">Transmembrane</keyword>
<dbReference type="Pfam" id="PF12158">
    <property type="entry name" value="DUF3592"/>
    <property type="match status" value="1"/>
</dbReference>
<keyword evidence="1" id="KW-1133">Transmembrane helix</keyword>
<protein>
    <submittedName>
        <fullName evidence="3">DUF3592 domain-containing protein</fullName>
    </submittedName>
    <submittedName>
        <fullName evidence="4">Uncharacterized protein DUF3592</fullName>
    </submittedName>
</protein>
<feature type="transmembrane region" description="Helical" evidence="1">
    <location>
        <begin position="12"/>
        <end position="30"/>
    </location>
</feature>
<reference evidence="4 5" key="1">
    <citation type="journal article" date="2015" name="Stand. Genomic Sci.">
        <title>Genomic Encyclopedia of Bacterial and Archaeal Type Strains, Phase III: the genomes of soil and plant-associated and newly described type strains.</title>
        <authorList>
            <person name="Whitman W.B."/>
            <person name="Woyke T."/>
            <person name="Klenk H.P."/>
            <person name="Zhou Y."/>
            <person name="Lilburn T.G."/>
            <person name="Beck B.J."/>
            <person name="De Vos P."/>
            <person name="Vandamme P."/>
            <person name="Eisen J.A."/>
            <person name="Garrity G."/>
            <person name="Hugenholtz P."/>
            <person name="Kyrpides N.C."/>
        </authorList>
    </citation>
    <scope>NUCLEOTIDE SEQUENCE [LARGE SCALE GENOMIC DNA]</scope>
    <source>
        <strain evidence="4 5">CGMCC 1.10124</strain>
    </source>
</reference>
<sequence length="152" mass="15872">MEINGPSGRVGIALTLLIGLASIGFGAYSYSTQSAALSSAETVEGTITSTSIEKHSTKGVSYTPQATFNYTYEGETYTASNVYPGTLAREFDTESAARAELEGYDAGDTVTVYVPTDSPAKGYLQRESSNKPFLLIGVGALFVVAGGRSALT</sequence>
<dbReference type="OrthoDB" id="186649at2157"/>
<proteinExistence type="predicted"/>
<gene>
    <name evidence="4" type="ORF">ATH50_1099</name>
    <name evidence="3" type="ORF">DU502_03395</name>
</gene>
<evidence type="ECO:0000259" key="2">
    <source>
        <dbReference type="Pfam" id="PF12158"/>
    </source>
</evidence>
<feature type="domain" description="DUF3592" evidence="2">
    <location>
        <begin position="43"/>
        <end position="128"/>
    </location>
</feature>
<name>A0A3M0DVP7_9EURY</name>
<evidence type="ECO:0000313" key="6">
    <source>
        <dbReference type="Proteomes" id="UP000282007"/>
    </source>
</evidence>
<dbReference type="RefSeq" id="WP_121919777.1">
    <property type="nucleotide sequence ID" value="NZ_CP034145.1"/>
</dbReference>
<dbReference type="AlphaFoldDB" id="A0A3M0DVP7"/>